<dbReference type="PROSITE" id="PS00018">
    <property type="entry name" value="EF_HAND_1"/>
    <property type="match status" value="1"/>
</dbReference>
<dbReference type="OrthoDB" id="1242806at2"/>
<name>A0A1M7Z0G3_9VIBR</name>
<evidence type="ECO:0000313" key="1">
    <source>
        <dbReference type="EMBL" id="SHO58408.1"/>
    </source>
</evidence>
<evidence type="ECO:0008006" key="3">
    <source>
        <dbReference type="Google" id="ProtNLM"/>
    </source>
</evidence>
<evidence type="ECO:0000313" key="2">
    <source>
        <dbReference type="Proteomes" id="UP000184600"/>
    </source>
</evidence>
<dbReference type="AlphaFoldDB" id="A0A1M7Z0G3"/>
<dbReference type="Proteomes" id="UP000184600">
    <property type="component" value="Unassembled WGS sequence"/>
</dbReference>
<reference evidence="2" key="1">
    <citation type="submission" date="2016-12" db="EMBL/GenBank/DDBJ databases">
        <authorList>
            <person name="Rodrigo-Torres L."/>
            <person name="Arahal R.D."/>
            <person name="Lucena T."/>
        </authorList>
    </citation>
    <scope>NUCLEOTIDE SEQUENCE [LARGE SCALE GENOMIC DNA]</scope>
</reference>
<keyword evidence="2" id="KW-1185">Reference proteome</keyword>
<accession>A0A1M7Z0G3</accession>
<dbReference type="EMBL" id="FRFG01000062">
    <property type="protein sequence ID" value="SHO58408.1"/>
    <property type="molecule type" value="Genomic_DNA"/>
</dbReference>
<dbReference type="STRING" id="1117707.VQ7734_04180"/>
<organism evidence="1 2">
    <name type="scientific">Vibrio quintilis</name>
    <dbReference type="NCBI Taxonomy" id="1117707"/>
    <lineage>
        <taxon>Bacteria</taxon>
        <taxon>Pseudomonadati</taxon>
        <taxon>Pseudomonadota</taxon>
        <taxon>Gammaproteobacteria</taxon>
        <taxon>Vibrionales</taxon>
        <taxon>Vibrionaceae</taxon>
        <taxon>Vibrio</taxon>
    </lineage>
</organism>
<proteinExistence type="predicted"/>
<gene>
    <name evidence="1" type="ORF">VQ7734_04180</name>
</gene>
<dbReference type="RefSeq" id="WP_073585848.1">
    <property type="nucleotide sequence ID" value="NZ_AP024897.1"/>
</dbReference>
<dbReference type="Gene3D" id="1.10.530.10">
    <property type="match status" value="1"/>
</dbReference>
<dbReference type="InterPro" id="IPR018247">
    <property type="entry name" value="EF_Hand_1_Ca_BS"/>
</dbReference>
<protein>
    <recommendedName>
        <fullName evidence="3">EF-hand domain-containing protein</fullName>
    </recommendedName>
</protein>
<sequence length="885" mass="100997">MKFVFPMTKDNGEEYPDQQSLETQLKREKSGQFGYNPNNKSWHGGLHFTENNAKWLKRQQAIRAIADGKIVACRIGSDYQVAEFKGQQLTYSNDFCLIEHEADYKEGDVDKTFTFYSLYQHLAPHCEPHVAIGLGRRYVMTKTRFARAQAGKQGEYAKLEKDVVIEETDEKPVVKDGYEFRKFNVVDNPGDGKGIADTGKDVWIAVRETKNLLKRFSMKEDTLSGQYKMTKSDRNVRKHAGLKGRAETLPAGALFEVVDKPEIIKDGYEFRVIRIVDSKGVSTDLIKNGSELWIAVASGVIGSGNLLKAFALKLKNDNDITGQYKMTKSDRNVRKQAGTEGHAEKLHKDTVIEITETSPVIKNGYEFWSVKIIDNKGTNTTLVKNGAQVWLACRTSKEIFSSFTTEVSPDWMVDGVIATVFSNGLTVRSDPDATKNIGDKIATAKHGTRFFYQKTQHYGLFNLNGRKRLFARCKFVDGDVKTEDGKVLDAGWLCVESKYIHVVVARKPLEMGQFHQLGSSSAYTVCAGDPIGYLGRYDKVDTRREDFTKLGSQIHFEVFSKDKPPEGFFKLFMNDESVKQLRWIEDKDSDGFVDKPDPPFLFQEVTRLVSGGEGAQAFTQVEDALLPWDSFKSIVAYHESEWYPKAAEKSFLDDFLDKYKHALMKDIIEHEKERIDQLVWMQDEVKIGFGPLVWHWWPVMDVRSSNKLIWIKKVEQKFGSKIADEFKQKIISVGEELEIDPNYIIACIALETVQSFDPATKNPGSSATGLIQFMKKTAEKDLDTTIEQLAKMTHVEQMDYVKKYFKLQAKYVGVPTSKWTLEDVYFSIFTPSVIRKSNDDVIYLSGDERYEKNKFHDINKDKKITKKEIAHNIREYYQAGFKYEG</sequence>